<evidence type="ECO:0000256" key="4">
    <source>
        <dbReference type="ARBA" id="ARBA00022840"/>
    </source>
</evidence>
<dbReference type="InterPro" id="IPR002891">
    <property type="entry name" value="APS"/>
</dbReference>
<evidence type="ECO:0000313" key="8">
    <source>
        <dbReference type="EMBL" id="ADD08046.1"/>
    </source>
</evidence>
<dbReference type="RefSeq" id="WP_008084710.1">
    <property type="nucleotide sequence ID" value="NC_013926.1"/>
</dbReference>
<evidence type="ECO:0000256" key="3">
    <source>
        <dbReference type="ARBA" id="ARBA00022741"/>
    </source>
</evidence>
<organism evidence="8 9">
    <name type="scientific">Aciduliprofundum boonei (strain DSM 19572 / T469)</name>
    <dbReference type="NCBI Taxonomy" id="439481"/>
    <lineage>
        <taxon>Archaea</taxon>
        <taxon>Methanobacteriati</taxon>
        <taxon>Thermoplasmatota</taxon>
        <taxon>DHVE2 group</taxon>
        <taxon>Candidatus Aciduliprofundum</taxon>
    </lineage>
</organism>
<keyword evidence="2 5" id="KW-0808">Transferase</keyword>
<dbReference type="eggNOG" id="arCOG01040">
    <property type="taxonomic scope" value="Archaea"/>
</dbReference>
<name>B5IDW1_ACIB4</name>
<dbReference type="NCBIfam" id="NF003013">
    <property type="entry name" value="PRK03846.1"/>
    <property type="match status" value="1"/>
</dbReference>
<evidence type="ECO:0000256" key="1">
    <source>
        <dbReference type="ARBA" id="ARBA00012121"/>
    </source>
</evidence>
<evidence type="ECO:0000256" key="2">
    <source>
        <dbReference type="ARBA" id="ARBA00022679"/>
    </source>
</evidence>
<dbReference type="InterPro" id="IPR059117">
    <property type="entry name" value="APS_kinase_dom"/>
</dbReference>
<evidence type="ECO:0000256" key="5">
    <source>
        <dbReference type="HAMAP-Rule" id="MF_00065"/>
    </source>
</evidence>
<dbReference type="Proteomes" id="UP000001400">
    <property type="component" value="Chromosome"/>
</dbReference>
<dbReference type="InterPro" id="IPR027417">
    <property type="entry name" value="P-loop_NTPase"/>
</dbReference>
<dbReference type="EMBL" id="CP001941">
    <property type="protein sequence ID" value="ADD08046.1"/>
    <property type="molecule type" value="Genomic_DNA"/>
</dbReference>
<dbReference type="GO" id="GO:0004781">
    <property type="term" value="F:sulfate adenylyltransferase (ATP) activity"/>
    <property type="evidence" value="ECO:0007669"/>
    <property type="project" value="TreeGrafter"/>
</dbReference>
<feature type="active site" description="Phosphoserine intermediate" evidence="5">
    <location>
        <position position="85"/>
    </location>
</feature>
<dbReference type="UniPathway" id="UPA00140">
    <property type="reaction ID" value="UER00205"/>
</dbReference>
<dbReference type="OrthoDB" id="28808at2157"/>
<dbReference type="GO" id="GO:0005737">
    <property type="term" value="C:cytoplasm"/>
    <property type="evidence" value="ECO:0007669"/>
    <property type="project" value="TreeGrafter"/>
</dbReference>
<gene>
    <name evidence="5" type="primary">cysC</name>
    <name evidence="8" type="ordered locus">Aboo_0234</name>
</gene>
<evidence type="ECO:0000313" key="9">
    <source>
        <dbReference type="Proteomes" id="UP000001400"/>
    </source>
</evidence>
<dbReference type="SUPFAM" id="SSF52540">
    <property type="entry name" value="P-loop containing nucleoside triphosphate hydrolases"/>
    <property type="match status" value="1"/>
</dbReference>
<comment type="function">
    <text evidence="5 6">Catalyzes the synthesis of activated sulfate.</text>
</comment>
<keyword evidence="9" id="KW-1185">Reference proteome</keyword>
<dbReference type="HOGENOM" id="CLU_046932_1_0_2"/>
<dbReference type="Gene3D" id="3.40.50.300">
    <property type="entry name" value="P-loop containing nucleotide triphosphate hydrolases"/>
    <property type="match status" value="1"/>
</dbReference>
<dbReference type="GO" id="GO:0005524">
    <property type="term" value="F:ATP binding"/>
    <property type="evidence" value="ECO:0007669"/>
    <property type="project" value="UniProtKB-UniRule"/>
</dbReference>
<dbReference type="KEGG" id="abi:Aboo_0234"/>
<comment type="pathway">
    <text evidence="5 6">Sulfur metabolism; hydrogen sulfide biosynthesis; sulfite from sulfate: step 2/3.</text>
</comment>
<dbReference type="InterPro" id="IPR050512">
    <property type="entry name" value="Sulf_AdTrans/APS_kinase"/>
</dbReference>
<feature type="domain" description="APS kinase" evidence="7">
    <location>
        <begin position="2"/>
        <end position="149"/>
    </location>
</feature>
<comment type="catalytic activity">
    <reaction evidence="5 6">
        <text>adenosine 5'-phosphosulfate + ATP = 3'-phosphoadenylyl sulfate + ADP + H(+)</text>
        <dbReference type="Rhea" id="RHEA:24152"/>
        <dbReference type="ChEBI" id="CHEBI:15378"/>
        <dbReference type="ChEBI" id="CHEBI:30616"/>
        <dbReference type="ChEBI" id="CHEBI:58243"/>
        <dbReference type="ChEBI" id="CHEBI:58339"/>
        <dbReference type="ChEBI" id="CHEBI:456216"/>
        <dbReference type="EC" id="2.7.1.25"/>
    </reaction>
</comment>
<dbReference type="EC" id="2.7.1.25" evidence="1 5"/>
<accession>B5IDW1</accession>
<feature type="binding site" evidence="5">
    <location>
        <begin position="10"/>
        <end position="17"/>
    </location>
    <ligand>
        <name>ATP</name>
        <dbReference type="ChEBI" id="CHEBI:30616"/>
    </ligand>
</feature>
<keyword evidence="3 5" id="KW-0547">Nucleotide-binding</keyword>
<evidence type="ECO:0000256" key="6">
    <source>
        <dbReference type="RuleBase" id="RU004347"/>
    </source>
</evidence>
<comment type="similarity">
    <text evidence="5 6">Belongs to the APS kinase family.</text>
</comment>
<protein>
    <recommendedName>
        <fullName evidence="1 5">Adenylyl-sulfate kinase</fullName>
        <ecNumber evidence="1 5">2.7.1.25</ecNumber>
    </recommendedName>
    <alternativeName>
        <fullName evidence="5">APS kinase</fullName>
    </alternativeName>
    <alternativeName>
        <fullName evidence="5">ATP adenosine-5'-phosphosulfate 3'-phosphotransferase</fullName>
    </alternativeName>
    <alternativeName>
        <fullName evidence="5">Adenosine-5'-phosphosulfate kinase</fullName>
    </alternativeName>
</protein>
<dbReference type="NCBIfam" id="TIGR00455">
    <property type="entry name" value="apsK"/>
    <property type="match status" value="1"/>
</dbReference>
<dbReference type="HAMAP" id="MF_00065">
    <property type="entry name" value="Adenylyl_sulf_kinase"/>
    <property type="match status" value="1"/>
</dbReference>
<dbReference type="GeneID" id="8827176"/>
<dbReference type="GO" id="GO:0010134">
    <property type="term" value="P:sulfate assimilation via adenylyl sulfate reduction"/>
    <property type="evidence" value="ECO:0007669"/>
    <property type="project" value="TreeGrafter"/>
</dbReference>
<sequence>MKGATIWFTGLPCSGKTTVADKVYNILKERGYKVERLDGDIIRKSPISKDLGFSKEDRRKNLERVAFIAKLLSRNDVIVLATFVSPYNEIRRDIKEIIGPDRFHLVWTRCPVEVCIERDVKGMYKKALAGEIQNFTGIDDPFEEPTDPAADLILDTDKEDIDESVEKVLAYMKRRGLIE</sequence>
<keyword evidence="4 5" id="KW-0067">ATP-binding</keyword>
<dbReference type="PANTHER" id="PTHR42700:SF1">
    <property type="entry name" value="SULFATE ADENYLYLTRANSFERASE"/>
    <property type="match status" value="1"/>
</dbReference>
<dbReference type="Pfam" id="PF01583">
    <property type="entry name" value="APS_kinase"/>
    <property type="match status" value="1"/>
</dbReference>
<proteinExistence type="inferred from homology"/>
<dbReference type="GO" id="GO:0070814">
    <property type="term" value="P:hydrogen sulfide biosynthetic process"/>
    <property type="evidence" value="ECO:0007669"/>
    <property type="project" value="UniProtKB-UniRule"/>
</dbReference>
<dbReference type="GO" id="GO:0004020">
    <property type="term" value="F:adenylylsulfate kinase activity"/>
    <property type="evidence" value="ECO:0007669"/>
    <property type="project" value="UniProtKB-UniRule"/>
</dbReference>
<dbReference type="CDD" id="cd02027">
    <property type="entry name" value="APSK"/>
    <property type="match status" value="1"/>
</dbReference>
<dbReference type="AlphaFoldDB" id="B5IDW1"/>
<dbReference type="GO" id="GO:0019379">
    <property type="term" value="P:sulfate assimilation, phosphoadenylyl sulfate reduction by phosphoadenylyl-sulfate reductase (thioredoxin)"/>
    <property type="evidence" value="ECO:0007669"/>
    <property type="project" value="TreeGrafter"/>
</dbReference>
<dbReference type="STRING" id="439481.Aboo_0234"/>
<reference evidence="8" key="1">
    <citation type="submission" date="2010-02" db="EMBL/GenBank/DDBJ databases">
        <title>Complete sequence of Aciduliprofundum boonei T469.</title>
        <authorList>
            <consortium name="US DOE Joint Genome Institute"/>
            <person name="Lucas S."/>
            <person name="Copeland A."/>
            <person name="Lapidus A."/>
            <person name="Cheng J.-F."/>
            <person name="Bruce D."/>
            <person name="Goodwin L."/>
            <person name="Pitluck S."/>
            <person name="Saunders E."/>
            <person name="Detter J.C."/>
            <person name="Han C."/>
            <person name="Tapia R."/>
            <person name="Land M."/>
            <person name="Hauser L."/>
            <person name="Kyrpides N."/>
            <person name="Mikhailova N."/>
            <person name="Flores G."/>
            <person name="Reysenbach A.-L."/>
            <person name="Woyke T."/>
        </authorList>
    </citation>
    <scope>NUCLEOTIDE SEQUENCE</scope>
    <source>
        <strain evidence="8">T469</strain>
    </source>
</reference>
<evidence type="ECO:0000259" key="7">
    <source>
        <dbReference type="Pfam" id="PF01583"/>
    </source>
</evidence>
<dbReference type="PANTHER" id="PTHR42700">
    <property type="entry name" value="SULFATE ADENYLYLTRANSFERASE"/>
    <property type="match status" value="1"/>
</dbReference>
<keyword evidence="5 6" id="KW-0418">Kinase</keyword>
<keyword evidence="5" id="KW-0597">Phosphoprotein</keyword>